<dbReference type="OrthoDB" id="5486064at2"/>
<accession>A0A0K1PM96</accession>
<evidence type="ECO:0000256" key="6">
    <source>
        <dbReference type="ARBA" id="ARBA00022840"/>
    </source>
</evidence>
<dbReference type="InterPro" id="IPR017441">
    <property type="entry name" value="Protein_kinase_ATP_BS"/>
</dbReference>
<dbReference type="PATRIC" id="fig|1391654.3.peg.1206"/>
<organism evidence="9 10">
    <name type="scientific">Labilithrix luteola</name>
    <dbReference type="NCBI Taxonomy" id="1391654"/>
    <lineage>
        <taxon>Bacteria</taxon>
        <taxon>Pseudomonadati</taxon>
        <taxon>Myxococcota</taxon>
        <taxon>Polyangia</taxon>
        <taxon>Polyangiales</taxon>
        <taxon>Labilitrichaceae</taxon>
        <taxon>Labilithrix</taxon>
    </lineage>
</organism>
<evidence type="ECO:0000256" key="2">
    <source>
        <dbReference type="ARBA" id="ARBA00022527"/>
    </source>
</evidence>
<keyword evidence="2" id="KW-0723">Serine/threonine-protein kinase</keyword>
<evidence type="ECO:0000256" key="3">
    <source>
        <dbReference type="ARBA" id="ARBA00022679"/>
    </source>
</evidence>
<gene>
    <name evidence="9" type="ORF">AKJ09_01190</name>
</gene>
<feature type="domain" description="Protein kinase" evidence="8">
    <location>
        <begin position="37"/>
        <end position="297"/>
    </location>
</feature>
<sequence>MSTMRRCGSCGAPSEHTEKCVACGVDPNVGRIVGGKFRVDRRLGAGGMSSVYAGVHLELGEPVAIKFLRRELALDPTLRKRFRREAVALARLRHPGIVSILDFGDIDDELYAVMELVAGRTLDEVAGGRPIPLARAGVIFDQLLAALEICHAGGVVHRDLKPGNVMVVTHEGADAVKLIDFGIAHASLGGDEKLTSTGLVHGTPEYMSPEQCRGEDVFAATDIYAVGVMLYQLLTGSRPYDADNAAALMAQHLFVDPRPMRSIEPSVPVGIEALVRRAMAKAASERPTARELRHELASVLEGTDLHSLAAASTSERQRTLALGRDERALTQRPPGFSLFDVELPLPDSTRALLWMPRGPRGSDVQSALAIAGIRLVEWSDEDPTAALTDDARLAVILSARHDGLERLRRLRASLPRLPAVVIDVSGPEETTAAIRAGASDFSLEGSADAELGRKLSRLWRRHARRNS</sequence>
<evidence type="ECO:0000256" key="7">
    <source>
        <dbReference type="PROSITE-ProRule" id="PRU10141"/>
    </source>
</evidence>
<dbReference type="SUPFAM" id="SSF52172">
    <property type="entry name" value="CheY-like"/>
    <property type="match status" value="1"/>
</dbReference>
<dbReference type="EMBL" id="CP012333">
    <property type="protein sequence ID" value="AKU94526.1"/>
    <property type="molecule type" value="Genomic_DNA"/>
</dbReference>
<dbReference type="KEGG" id="llu:AKJ09_01190"/>
<evidence type="ECO:0000256" key="5">
    <source>
        <dbReference type="ARBA" id="ARBA00022777"/>
    </source>
</evidence>
<dbReference type="SUPFAM" id="SSF56112">
    <property type="entry name" value="Protein kinase-like (PK-like)"/>
    <property type="match status" value="1"/>
</dbReference>
<reference evidence="9 10" key="1">
    <citation type="submission" date="2015-08" db="EMBL/GenBank/DDBJ databases">
        <authorList>
            <person name="Babu N.S."/>
            <person name="Beckwith C.J."/>
            <person name="Beseler K.G."/>
            <person name="Brison A."/>
            <person name="Carone J.V."/>
            <person name="Caskin T.P."/>
            <person name="Diamond M."/>
            <person name="Durham M.E."/>
            <person name="Foxe J.M."/>
            <person name="Go M."/>
            <person name="Henderson B.A."/>
            <person name="Jones I.B."/>
            <person name="McGettigan J.A."/>
            <person name="Micheletti S.J."/>
            <person name="Nasrallah M.E."/>
            <person name="Ortiz D."/>
            <person name="Piller C.R."/>
            <person name="Privatt S.R."/>
            <person name="Schneider S.L."/>
            <person name="Sharp S."/>
            <person name="Smith T.C."/>
            <person name="Stanton J.D."/>
            <person name="Ullery H.E."/>
            <person name="Wilson R.J."/>
            <person name="Serrano M.G."/>
            <person name="Buck G."/>
            <person name="Lee V."/>
            <person name="Wang Y."/>
            <person name="Carvalho R."/>
            <person name="Voegtly L."/>
            <person name="Shi R."/>
            <person name="Duckworth R."/>
            <person name="Johnson A."/>
            <person name="Loviza R."/>
            <person name="Walstead R."/>
            <person name="Shah Z."/>
            <person name="Kiflezghi M."/>
            <person name="Wade K."/>
            <person name="Ball S.L."/>
            <person name="Bradley K.W."/>
            <person name="Asai D.J."/>
            <person name="Bowman C.A."/>
            <person name="Russell D.A."/>
            <person name="Pope W.H."/>
            <person name="Jacobs-Sera D."/>
            <person name="Hendrix R.W."/>
            <person name="Hatfull G.F."/>
        </authorList>
    </citation>
    <scope>NUCLEOTIDE SEQUENCE [LARGE SCALE GENOMIC DNA]</scope>
    <source>
        <strain evidence="9 10">DSM 27648</strain>
    </source>
</reference>
<keyword evidence="5 9" id="KW-0418">Kinase</keyword>
<dbReference type="STRING" id="1391654.AKJ09_01190"/>
<evidence type="ECO:0000313" key="9">
    <source>
        <dbReference type="EMBL" id="AKU94526.1"/>
    </source>
</evidence>
<dbReference type="SMART" id="SM00220">
    <property type="entry name" value="S_TKc"/>
    <property type="match status" value="1"/>
</dbReference>
<dbReference type="PROSITE" id="PS00107">
    <property type="entry name" value="PROTEIN_KINASE_ATP"/>
    <property type="match status" value="1"/>
</dbReference>
<dbReference type="CDD" id="cd14014">
    <property type="entry name" value="STKc_PknB_like"/>
    <property type="match status" value="1"/>
</dbReference>
<name>A0A0K1PM96_9BACT</name>
<protein>
    <recommendedName>
        <fullName evidence="1">non-specific serine/threonine protein kinase</fullName>
        <ecNumber evidence="1">2.7.11.1</ecNumber>
    </recommendedName>
</protein>
<keyword evidence="6 7" id="KW-0067">ATP-binding</keyword>
<keyword evidence="4 7" id="KW-0547">Nucleotide-binding</keyword>
<dbReference type="PROSITE" id="PS00108">
    <property type="entry name" value="PROTEIN_KINASE_ST"/>
    <property type="match status" value="1"/>
</dbReference>
<dbReference type="Gene3D" id="1.10.510.10">
    <property type="entry name" value="Transferase(Phosphotransferase) domain 1"/>
    <property type="match status" value="1"/>
</dbReference>
<dbReference type="InterPro" id="IPR008271">
    <property type="entry name" value="Ser/Thr_kinase_AS"/>
</dbReference>
<evidence type="ECO:0000256" key="1">
    <source>
        <dbReference type="ARBA" id="ARBA00012513"/>
    </source>
</evidence>
<proteinExistence type="predicted"/>
<dbReference type="InterPro" id="IPR011009">
    <property type="entry name" value="Kinase-like_dom_sf"/>
</dbReference>
<dbReference type="AlphaFoldDB" id="A0A0K1PM96"/>
<dbReference type="GO" id="GO:0005524">
    <property type="term" value="F:ATP binding"/>
    <property type="evidence" value="ECO:0007669"/>
    <property type="project" value="UniProtKB-UniRule"/>
</dbReference>
<dbReference type="GO" id="GO:0004674">
    <property type="term" value="F:protein serine/threonine kinase activity"/>
    <property type="evidence" value="ECO:0007669"/>
    <property type="project" value="UniProtKB-KW"/>
</dbReference>
<dbReference type="PROSITE" id="PS50011">
    <property type="entry name" value="PROTEIN_KINASE_DOM"/>
    <property type="match status" value="1"/>
</dbReference>
<evidence type="ECO:0000259" key="8">
    <source>
        <dbReference type="PROSITE" id="PS50011"/>
    </source>
</evidence>
<dbReference type="Proteomes" id="UP000064967">
    <property type="component" value="Chromosome"/>
</dbReference>
<dbReference type="PANTHER" id="PTHR43289:SF6">
    <property type="entry name" value="SERINE_THREONINE-PROTEIN KINASE NEKL-3"/>
    <property type="match status" value="1"/>
</dbReference>
<dbReference type="Gene3D" id="3.30.200.20">
    <property type="entry name" value="Phosphorylase Kinase, domain 1"/>
    <property type="match status" value="1"/>
</dbReference>
<dbReference type="PANTHER" id="PTHR43289">
    <property type="entry name" value="MITOGEN-ACTIVATED PROTEIN KINASE KINASE KINASE 20-RELATED"/>
    <property type="match status" value="1"/>
</dbReference>
<keyword evidence="3" id="KW-0808">Transferase</keyword>
<dbReference type="EC" id="2.7.11.1" evidence="1"/>
<dbReference type="Pfam" id="PF00069">
    <property type="entry name" value="Pkinase"/>
    <property type="match status" value="1"/>
</dbReference>
<dbReference type="FunFam" id="1.10.510.10:FF:000021">
    <property type="entry name" value="Serine/threonine protein kinase"/>
    <property type="match status" value="1"/>
</dbReference>
<feature type="binding site" evidence="7">
    <location>
        <position position="66"/>
    </location>
    <ligand>
        <name>ATP</name>
        <dbReference type="ChEBI" id="CHEBI:30616"/>
    </ligand>
</feature>
<keyword evidence="10" id="KW-1185">Reference proteome</keyword>
<dbReference type="InterPro" id="IPR011006">
    <property type="entry name" value="CheY-like_superfamily"/>
</dbReference>
<evidence type="ECO:0000256" key="4">
    <source>
        <dbReference type="ARBA" id="ARBA00022741"/>
    </source>
</evidence>
<dbReference type="InterPro" id="IPR000719">
    <property type="entry name" value="Prot_kinase_dom"/>
</dbReference>
<evidence type="ECO:0000313" key="10">
    <source>
        <dbReference type="Proteomes" id="UP000064967"/>
    </source>
</evidence>